<dbReference type="GO" id="GO:0006366">
    <property type="term" value="P:transcription by RNA polymerase II"/>
    <property type="evidence" value="ECO:0007669"/>
    <property type="project" value="TreeGrafter"/>
</dbReference>
<dbReference type="GO" id="GO:0005665">
    <property type="term" value="C:RNA polymerase II, core complex"/>
    <property type="evidence" value="ECO:0007669"/>
    <property type="project" value="TreeGrafter"/>
</dbReference>
<dbReference type="GO" id="GO:0005666">
    <property type="term" value="C:RNA polymerase III complex"/>
    <property type="evidence" value="ECO:0007669"/>
    <property type="project" value="TreeGrafter"/>
</dbReference>
<reference evidence="3" key="1">
    <citation type="journal article" date="2020" name="Nature">
        <title>Giant virus diversity and host interactions through global metagenomics.</title>
        <authorList>
            <person name="Schulz F."/>
            <person name="Roux S."/>
            <person name="Paez-Espino D."/>
            <person name="Jungbluth S."/>
            <person name="Walsh D.A."/>
            <person name="Denef V.J."/>
            <person name="McMahon K.D."/>
            <person name="Konstantinidis K.T."/>
            <person name="Eloe-Fadrosh E.A."/>
            <person name="Kyrpides N.C."/>
            <person name="Woyke T."/>
        </authorList>
    </citation>
    <scope>NUCLEOTIDE SEQUENCE</scope>
    <source>
        <strain evidence="3">GVMAG-S-1014582-52</strain>
    </source>
</reference>
<dbReference type="InterPro" id="IPR014381">
    <property type="entry name" value="Arch_Rpo5/euc_Rpb5"/>
</dbReference>
<organism evidence="3">
    <name type="scientific">viral metagenome</name>
    <dbReference type="NCBI Taxonomy" id="1070528"/>
    <lineage>
        <taxon>unclassified sequences</taxon>
        <taxon>metagenomes</taxon>
        <taxon>organismal metagenomes</taxon>
    </lineage>
</organism>
<dbReference type="GO" id="GO:0006362">
    <property type="term" value="P:transcription elongation by RNA polymerase I"/>
    <property type="evidence" value="ECO:0007669"/>
    <property type="project" value="TreeGrafter"/>
</dbReference>
<dbReference type="AlphaFoldDB" id="A0A6C0LQ35"/>
<dbReference type="Gene3D" id="3.90.940.20">
    <property type="entry name" value="RPB5-like RNA polymerase subunit"/>
    <property type="match status" value="1"/>
</dbReference>
<dbReference type="SUPFAM" id="SSF55287">
    <property type="entry name" value="RPB5-like RNA polymerase subunit"/>
    <property type="match status" value="1"/>
</dbReference>
<dbReference type="PANTHER" id="PTHR10535">
    <property type="entry name" value="DNA-DIRECTED RNA POLYMERASES I, II, AND III SUBUNIT RPABC1"/>
    <property type="match status" value="1"/>
</dbReference>
<dbReference type="EMBL" id="MN740556">
    <property type="protein sequence ID" value="QHU32996.1"/>
    <property type="molecule type" value="Genomic_DNA"/>
</dbReference>
<dbReference type="InterPro" id="IPR035913">
    <property type="entry name" value="RPB5-like_sf"/>
</dbReference>
<evidence type="ECO:0000259" key="2">
    <source>
        <dbReference type="Pfam" id="PF01191"/>
    </source>
</evidence>
<feature type="domain" description="RNA polymerase subunit H/Rpb5 C-terminal" evidence="2">
    <location>
        <begin position="133"/>
        <end position="204"/>
    </location>
</feature>
<sequence>MDENRSLFPIFKTEIQKVEIIVKNVIIMLSNRIYIDKNGEKKKLLDIDIATKNIDDKGDNTFVLKANNGDQFAIKIIFQKIVTTGKKSTISDFIEDYVQYKKILIANNYNNKVVAFVTGQNIQIFKEASFLEDIITHNGQPKFELLSPSEMENFKKSYNVTEYTIKKCPKNDAVVKYLGLKKKDIFRVVRPSPISGYAIEYKIVV</sequence>
<dbReference type="GO" id="GO:0003899">
    <property type="term" value="F:DNA-directed RNA polymerase activity"/>
    <property type="evidence" value="ECO:0007669"/>
    <property type="project" value="InterPro"/>
</dbReference>
<dbReference type="GO" id="GO:0005736">
    <property type="term" value="C:RNA polymerase I complex"/>
    <property type="evidence" value="ECO:0007669"/>
    <property type="project" value="TreeGrafter"/>
</dbReference>
<dbReference type="GO" id="GO:0003677">
    <property type="term" value="F:DNA binding"/>
    <property type="evidence" value="ECO:0007669"/>
    <property type="project" value="InterPro"/>
</dbReference>
<protein>
    <recommendedName>
        <fullName evidence="2">RNA polymerase subunit H/Rpb5 C-terminal domain-containing protein</fullName>
    </recommendedName>
</protein>
<dbReference type="PANTHER" id="PTHR10535:SF0">
    <property type="entry name" value="DNA-DIRECTED RNA POLYMERASES I, II, AND III SUBUNIT RPABC1"/>
    <property type="match status" value="1"/>
</dbReference>
<proteinExistence type="predicted"/>
<dbReference type="Pfam" id="PF01191">
    <property type="entry name" value="RNA_pol_Rpb5_C"/>
    <property type="match status" value="1"/>
</dbReference>
<accession>A0A6C0LQ35</accession>
<dbReference type="GO" id="GO:0042797">
    <property type="term" value="P:tRNA transcription by RNA polymerase III"/>
    <property type="evidence" value="ECO:0007669"/>
    <property type="project" value="TreeGrafter"/>
</dbReference>
<dbReference type="InterPro" id="IPR000783">
    <property type="entry name" value="RNA_pol_subH/Rpb5_C"/>
</dbReference>
<evidence type="ECO:0000313" key="3">
    <source>
        <dbReference type="EMBL" id="QHU32996.1"/>
    </source>
</evidence>
<name>A0A6C0LQ35_9ZZZZ</name>
<keyword evidence="1" id="KW-0804">Transcription</keyword>
<dbReference type="PIRSF" id="PIRSF000747">
    <property type="entry name" value="RPB5"/>
    <property type="match status" value="1"/>
</dbReference>
<evidence type="ECO:0000256" key="1">
    <source>
        <dbReference type="ARBA" id="ARBA00023163"/>
    </source>
</evidence>